<dbReference type="NCBIfam" id="TIGR00499">
    <property type="entry name" value="lysS_bact"/>
    <property type="match status" value="1"/>
</dbReference>
<dbReference type="InterPro" id="IPR012340">
    <property type="entry name" value="NA-bd_OB-fold"/>
</dbReference>
<keyword evidence="5 7" id="KW-0030">Aminoacyl-tRNA synthetase</keyword>
<evidence type="ECO:0000256" key="2">
    <source>
        <dbReference type="ARBA" id="ARBA00022723"/>
    </source>
</evidence>
<dbReference type="InterPro" id="IPR004365">
    <property type="entry name" value="NA-bd_OB_tRNA"/>
</dbReference>
<keyword evidence="7" id="KW-0648">Protein biosynthesis</keyword>
<keyword evidence="2 7" id="KW-0479">Metal-binding</keyword>
<dbReference type="InterPro" id="IPR045864">
    <property type="entry name" value="aa-tRNA-synth_II/BPL/LPL"/>
</dbReference>
<evidence type="ECO:0000256" key="8">
    <source>
        <dbReference type="RuleBase" id="RU000336"/>
    </source>
</evidence>
<accession>A0A7W7T957</accession>
<comment type="caution">
    <text evidence="10">The sequence shown here is derived from an EMBL/GenBank/DDBJ whole genome shotgun (WGS) entry which is preliminary data.</text>
</comment>
<comment type="similarity">
    <text evidence="7">Belongs to the class-II aminoacyl-tRNA synthetase family.</text>
</comment>
<dbReference type="InterPro" id="IPR002313">
    <property type="entry name" value="Lys-tRNA-ligase_II"/>
</dbReference>
<dbReference type="EMBL" id="JACHJS010000001">
    <property type="protein sequence ID" value="MBB4968871.1"/>
    <property type="molecule type" value="Genomic_DNA"/>
</dbReference>
<dbReference type="Gene3D" id="3.30.930.10">
    <property type="entry name" value="Bira Bifunctional Protein, Domain 2"/>
    <property type="match status" value="1"/>
</dbReference>
<dbReference type="EC" id="6.1.1.6" evidence="7"/>
<dbReference type="InterPro" id="IPR004364">
    <property type="entry name" value="Aa-tRNA-synt_II"/>
</dbReference>
<dbReference type="PANTHER" id="PTHR42918">
    <property type="entry name" value="LYSYL-TRNA SYNTHETASE"/>
    <property type="match status" value="1"/>
</dbReference>
<evidence type="ECO:0000256" key="6">
    <source>
        <dbReference type="ARBA" id="ARBA00048573"/>
    </source>
</evidence>
<dbReference type="InterPro" id="IPR018149">
    <property type="entry name" value="Lys-tRNA-synth_II_C"/>
</dbReference>
<proteinExistence type="inferred from homology"/>
<dbReference type="HAMAP" id="MF_00252">
    <property type="entry name" value="Lys_tRNA_synth_class2"/>
    <property type="match status" value="1"/>
</dbReference>
<dbReference type="InterPro" id="IPR044136">
    <property type="entry name" value="Lys-tRNA-ligase_II_N"/>
</dbReference>
<dbReference type="SUPFAM" id="SSF50249">
    <property type="entry name" value="Nucleic acid-binding proteins"/>
    <property type="match status" value="1"/>
</dbReference>
<evidence type="ECO:0000259" key="9">
    <source>
        <dbReference type="PROSITE" id="PS50862"/>
    </source>
</evidence>
<feature type="domain" description="Aminoacyl-transfer RNA synthetases class-II family profile" evidence="9">
    <location>
        <begin position="187"/>
        <end position="502"/>
    </location>
</feature>
<sequence>MSEQIPAGTATSDDDLPEQLRVRREKRARLLDRGVDPYPVEVPRTHTLREVREAHPDLEPDTATGTVVGVTGRVMFVRNTGKLCFATLREGDGTELQAMLSLNGVGEQALADWKSDVDLGDHVFVHGEVITSRRGELSVMADSWQLAAKALRPLPVVHKELAEETRIRQRYVDLIVREQARNTVRNRAAVVRSLRDSFHRRGFVEVETPMLQTLQGGASARPFTTRSNALDIELFLRIAPELYLKRCVVGGIEKVFEINRNFRNEGMDSSHSPEFSMLEYYEAYATYDTNAVLTRELVQEAAFAIAGSHVVTLADGTEYDLGGEWTTLRMYDSLSDAVGEPVTPETPADHLRVLADKAGLETDPKLGHGKLVEVLWEHLVGDHLHAPTFVRDFPVETSPLTRQHRTEPGVAEKWDLYVRGFELATGYSELVDPVVERERLEAQARLSAQGDVEAMPVDEDFLRSLEYGMPPTGGVGMGIDRLLMAITGLGIRETILFPLVRPE</sequence>
<name>A0A7W7T957_9PSEU</name>
<dbReference type="RefSeq" id="WP_184674613.1">
    <property type="nucleotide sequence ID" value="NZ_BAABAI010000043.1"/>
</dbReference>
<evidence type="ECO:0000256" key="1">
    <source>
        <dbReference type="ARBA" id="ARBA00022598"/>
    </source>
</evidence>
<dbReference type="Gene3D" id="2.40.50.140">
    <property type="entry name" value="Nucleic acid-binding proteins"/>
    <property type="match status" value="1"/>
</dbReference>
<keyword evidence="7" id="KW-0963">Cytoplasm</keyword>
<feature type="binding site" evidence="7">
    <location>
        <position position="422"/>
    </location>
    <ligand>
        <name>Mg(2+)</name>
        <dbReference type="ChEBI" id="CHEBI:18420"/>
        <label>1</label>
    </ligand>
</feature>
<dbReference type="NCBIfam" id="NF001756">
    <property type="entry name" value="PRK00484.1"/>
    <property type="match status" value="1"/>
</dbReference>
<dbReference type="GO" id="GO:0004824">
    <property type="term" value="F:lysine-tRNA ligase activity"/>
    <property type="evidence" value="ECO:0007669"/>
    <property type="project" value="UniProtKB-UniRule"/>
</dbReference>
<comment type="subunit">
    <text evidence="7">Homodimer.</text>
</comment>
<gene>
    <name evidence="7" type="primary">lysS</name>
    <name evidence="10" type="ORF">F4559_006230</name>
</gene>
<dbReference type="PANTHER" id="PTHR42918:SF15">
    <property type="entry name" value="LYSINE--TRNA LIGASE, CHLOROPLASTIC_MITOCHONDRIAL"/>
    <property type="match status" value="1"/>
</dbReference>
<keyword evidence="4 7" id="KW-0067">ATP-binding</keyword>
<evidence type="ECO:0000256" key="5">
    <source>
        <dbReference type="ARBA" id="ARBA00023146"/>
    </source>
</evidence>
<evidence type="ECO:0000256" key="3">
    <source>
        <dbReference type="ARBA" id="ARBA00022741"/>
    </source>
</evidence>
<reference evidence="10 11" key="1">
    <citation type="submission" date="2020-08" db="EMBL/GenBank/DDBJ databases">
        <title>Sequencing the genomes of 1000 actinobacteria strains.</title>
        <authorList>
            <person name="Klenk H.-P."/>
        </authorList>
    </citation>
    <scope>NUCLEOTIDE SEQUENCE [LARGE SCALE GENOMIC DNA]</scope>
    <source>
        <strain evidence="10 11">DSM 45084</strain>
    </source>
</reference>
<dbReference type="CDD" id="cd04322">
    <property type="entry name" value="LysRS_N"/>
    <property type="match status" value="1"/>
</dbReference>
<organism evidence="10 11">
    <name type="scientific">Saccharothrix violaceirubra</name>
    <dbReference type="NCBI Taxonomy" id="413306"/>
    <lineage>
        <taxon>Bacteria</taxon>
        <taxon>Bacillati</taxon>
        <taxon>Actinomycetota</taxon>
        <taxon>Actinomycetes</taxon>
        <taxon>Pseudonocardiales</taxon>
        <taxon>Pseudonocardiaceae</taxon>
        <taxon>Saccharothrix</taxon>
    </lineage>
</organism>
<evidence type="ECO:0000256" key="7">
    <source>
        <dbReference type="HAMAP-Rule" id="MF_00252"/>
    </source>
</evidence>
<dbReference type="PROSITE" id="PS50862">
    <property type="entry name" value="AA_TRNA_LIGASE_II"/>
    <property type="match status" value="1"/>
</dbReference>
<evidence type="ECO:0000313" key="10">
    <source>
        <dbReference type="EMBL" id="MBB4968871.1"/>
    </source>
</evidence>
<feature type="binding site" evidence="7">
    <location>
        <position position="422"/>
    </location>
    <ligand>
        <name>Mg(2+)</name>
        <dbReference type="ChEBI" id="CHEBI:18420"/>
        <label>2</label>
    </ligand>
</feature>
<comment type="subcellular location">
    <subcellularLocation>
        <location evidence="7">Cytoplasm</location>
    </subcellularLocation>
</comment>
<dbReference type="Pfam" id="PF00152">
    <property type="entry name" value="tRNA-synt_2"/>
    <property type="match status" value="1"/>
</dbReference>
<dbReference type="Proteomes" id="UP000542674">
    <property type="component" value="Unassembled WGS sequence"/>
</dbReference>
<comment type="catalytic activity">
    <reaction evidence="6 7 8">
        <text>tRNA(Lys) + L-lysine + ATP = L-lysyl-tRNA(Lys) + AMP + diphosphate</text>
        <dbReference type="Rhea" id="RHEA:20792"/>
        <dbReference type="Rhea" id="RHEA-COMP:9696"/>
        <dbReference type="Rhea" id="RHEA-COMP:9697"/>
        <dbReference type="ChEBI" id="CHEBI:30616"/>
        <dbReference type="ChEBI" id="CHEBI:32551"/>
        <dbReference type="ChEBI" id="CHEBI:33019"/>
        <dbReference type="ChEBI" id="CHEBI:78442"/>
        <dbReference type="ChEBI" id="CHEBI:78529"/>
        <dbReference type="ChEBI" id="CHEBI:456215"/>
        <dbReference type="EC" id="6.1.1.6"/>
    </reaction>
</comment>
<evidence type="ECO:0000313" key="11">
    <source>
        <dbReference type="Proteomes" id="UP000542674"/>
    </source>
</evidence>
<dbReference type="PRINTS" id="PR00982">
    <property type="entry name" value="TRNASYNTHLYS"/>
</dbReference>
<keyword evidence="7 8" id="KW-0460">Magnesium</keyword>
<keyword evidence="3 7" id="KW-0547">Nucleotide-binding</keyword>
<dbReference type="GO" id="GO:0000287">
    <property type="term" value="F:magnesium ion binding"/>
    <property type="evidence" value="ECO:0007669"/>
    <property type="project" value="UniProtKB-UniRule"/>
</dbReference>
<keyword evidence="1 7" id="KW-0436">Ligase</keyword>
<dbReference type="InterPro" id="IPR006195">
    <property type="entry name" value="aa-tRNA-synth_II"/>
</dbReference>
<feature type="binding site" evidence="7">
    <location>
        <position position="415"/>
    </location>
    <ligand>
        <name>Mg(2+)</name>
        <dbReference type="ChEBI" id="CHEBI:18420"/>
        <label>1</label>
    </ligand>
</feature>
<dbReference type="AlphaFoldDB" id="A0A7W7T957"/>
<dbReference type="GO" id="GO:0000049">
    <property type="term" value="F:tRNA binding"/>
    <property type="evidence" value="ECO:0007669"/>
    <property type="project" value="TreeGrafter"/>
</dbReference>
<dbReference type="GO" id="GO:0005829">
    <property type="term" value="C:cytosol"/>
    <property type="evidence" value="ECO:0007669"/>
    <property type="project" value="TreeGrafter"/>
</dbReference>
<dbReference type="GO" id="GO:0005524">
    <property type="term" value="F:ATP binding"/>
    <property type="evidence" value="ECO:0007669"/>
    <property type="project" value="UniProtKB-UniRule"/>
</dbReference>
<dbReference type="SUPFAM" id="SSF55681">
    <property type="entry name" value="Class II aaRS and biotin synthetases"/>
    <property type="match status" value="1"/>
</dbReference>
<keyword evidence="11" id="KW-1185">Reference proteome</keyword>
<evidence type="ECO:0000256" key="4">
    <source>
        <dbReference type="ARBA" id="ARBA00022840"/>
    </source>
</evidence>
<protein>
    <recommendedName>
        <fullName evidence="7">Lysine--tRNA ligase</fullName>
        <ecNumber evidence="7">6.1.1.6</ecNumber>
    </recommendedName>
    <alternativeName>
        <fullName evidence="7">Lysyl-tRNA synthetase</fullName>
        <shortName evidence="7">LysRS</shortName>
    </alternativeName>
</protein>
<comment type="cofactor">
    <cofactor evidence="7 8">
        <name>Mg(2+)</name>
        <dbReference type="ChEBI" id="CHEBI:18420"/>
    </cofactor>
    <text evidence="7 8">Binds 3 Mg(2+) ions per subunit.</text>
</comment>
<dbReference type="Pfam" id="PF01336">
    <property type="entry name" value="tRNA_anti-codon"/>
    <property type="match status" value="1"/>
</dbReference>
<dbReference type="GO" id="GO:0006430">
    <property type="term" value="P:lysyl-tRNA aminoacylation"/>
    <property type="evidence" value="ECO:0007669"/>
    <property type="project" value="UniProtKB-UniRule"/>
</dbReference>